<proteinExistence type="predicted"/>
<evidence type="ECO:0000256" key="1">
    <source>
        <dbReference type="SAM" id="MobiDB-lite"/>
    </source>
</evidence>
<dbReference type="InterPro" id="IPR053151">
    <property type="entry name" value="RNase_H-like"/>
</dbReference>
<name>A0A200PUX4_MACCD</name>
<feature type="region of interest" description="Disordered" evidence="1">
    <location>
        <begin position="1"/>
        <end position="22"/>
    </location>
</feature>
<dbReference type="CDD" id="cd06222">
    <property type="entry name" value="RNase_H_like"/>
    <property type="match status" value="1"/>
</dbReference>
<dbReference type="InParanoid" id="A0A200PUX4"/>
<dbReference type="GO" id="GO:0003676">
    <property type="term" value="F:nucleic acid binding"/>
    <property type="evidence" value="ECO:0007669"/>
    <property type="project" value="InterPro"/>
</dbReference>
<dbReference type="Pfam" id="PF13456">
    <property type="entry name" value="RVT_3"/>
    <property type="match status" value="1"/>
</dbReference>
<sequence length="278" mass="31926">MDLGDASLPEDPIDPATPHPEVIQEPCYLPNLYEWTTSDIDSEETTTEVTPVSIDTQKGKDDLRKMEQKWSDRKHPVPSIAISSRYMSHNELKAPLYWPKRADAPLKTRSICWVPPKKGWYRLDSDGSFRGSSSGVGFTIRKHTCKPVAEAYGMPVKHLNPLFSELEAMYMGLEVAHHKGFIPLLITSDCRTAFLLVRGKIKYGEQEHEMEVESIVIKIRNFIREKFNRKDYKISCVSREQMYAADHLSKVRQYEGKFYFNPVVISQSGRLLVIPKFT</sequence>
<dbReference type="InterPro" id="IPR044730">
    <property type="entry name" value="RNase_H-like_dom_plant"/>
</dbReference>
<dbReference type="InterPro" id="IPR002156">
    <property type="entry name" value="RNaseH_domain"/>
</dbReference>
<keyword evidence="4" id="KW-1185">Reference proteome</keyword>
<dbReference type="PANTHER" id="PTHR47723">
    <property type="entry name" value="OS05G0353850 PROTEIN"/>
    <property type="match status" value="1"/>
</dbReference>
<dbReference type="InterPro" id="IPR012337">
    <property type="entry name" value="RNaseH-like_sf"/>
</dbReference>
<dbReference type="AlphaFoldDB" id="A0A200PUX4"/>
<dbReference type="InterPro" id="IPR036397">
    <property type="entry name" value="RNaseH_sf"/>
</dbReference>
<accession>A0A200PUX4</accession>
<evidence type="ECO:0000313" key="3">
    <source>
        <dbReference type="EMBL" id="OVA02019.1"/>
    </source>
</evidence>
<dbReference type="SUPFAM" id="SSF53098">
    <property type="entry name" value="Ribonuclease H-like"/>
    <property type="match status" value="1"/>
</dbReference>
<evidence type="ECO:0000259" key="2">
    <source>
        <dbReference type="Pfam" id="PF13456"/>
    </source>
</evidence>
<dbReference type="Proteomes" id="UP000195402">
    <property type="component" value="Unassembled WGS sequence"/>
</dbReference>
<gene>
    <name evidence="3" type="ORF">BVC80_8137g2</name>
</gene>
<feature type="compositionally biased region" description="Basic and acidic residues" evidence="1">
    <location>
        <begin position="57"/>
        <end position="70"/>
    </location>
</feature>
<reference evidence="3 4" key="1">
    <citation type="journal article" date="2017" name="Mol. Plant">
        <title>The Genome of Medicinal Plant Macleaya cordata Provides New Insights into Benzylisoquinoline Alkaloids Metabolism.</title>
        <authorList>
            <person name="Liu X."/>
            <person name="Liu Y."/>
            <person name="Huang P."/>
            <person name="Ma Y."/>
            <person name="Qing Z."/>
            <person name="Tang Q."/>
            <person name="Cao H."/>
            <person name="Cheng P."/>
            <person name="Zheng Y."/>
            <person name="Yuan Z."/>
            <person name="Zhou Y."/>
            <person name="Liu J."/>
            <person name="Tang Z."/>
            <person name="Zhuo Y."/>
            <person name="Zhang Y."/>
            <person name="Yu L."/>
            <person name="Huang J."/>
            <person name="Yang P."/>
            <person name="Peng Q."/>
            <person name="Zhang J."/>
            <person name="Jiang W."/>
            <person name="Zhang Z."/>
            <person name="Lin K."/>
            <person name="Ro D.K."/>
            <person name="Chen X."/>
            <person name="Xiong X."/>
            <person name="Shang Y."/>
            <person name="Huang S."/>
            <person name="Zeng J."/>
        </authorList>
    </citation>
    <scope>NUCLEOTIDE SEQUENCE [LARGE SCALE GENOMIC DNA]</scope>
    <source>
        <strain evidence="4">cv. BLH2017</strain>
        <tissue evidence="3">Root</tissue>
    </source>
</reference>
<protein>
    <recommendedName>
        <fullName evidence="2">RNase H type-1 domain-containing protein</fullName>
    </recommendedName>
</protein>
<dbReference type="EMBL" id="MVGT01004021">
    <property type="protein sequence ID" value="OVA02019.1"/>
    <property type="molecule type" value="Genomic_DNA"/>
</dbReference>
<dbReference type="GO" id="GO:0004523">
    <property type="term" value="F:RNA-DNA hybrid ribonuclease activity"/>
    <property type="evidence" value="ECO:0007669"/>
    <property type="project" value="InterPro"/>
</dbReference>
<dbReference type="STRING" id="56857.A0A200PUX4"/>
<dbReference type="Gene3D" id="3.30.420.10">
    <property type="entry name" value="Ribonuclease H-like superfamily/Ribonuclease H"/>
    <property type="match status" value="1"/>
</dbReference>
<comment type="caution">
    <text evidence="3">The sequence shown here is derived from an EMBL/GenBank/DDBJ whole genome shotgun (WGS) entry which is preliminary data.</text>
</comment>
<evidence type="ECO:0000313" key="4">
    <source>
        <dbReference type="Proteomes" id="UP000195402"/>
    </source>
</evidence>
<feature type="region of interest" description="Disordered" evidence="1">
    <location>
        <begin position="39"/>
        <end position="70"/>
    </location>
</feature>
<feature type="domain" description="RNase H type-1" evidence="2">
    <location>
        <begin position="125"/>
        <end position="250"/>
    </location>
</feature>
<dbReference type="PANTHER" id="PTHR47723:SF19">
    <property type="entry name" value="POLYNUCLEOTIDYL TRANSFERASE, RIBONUCLEASE H-LIKE SUPERFAMILY PROTEIN"/>
    <property type="match status" value="1"/>
</dbReference>
<organism evidence="3 4">
    <name type="scientific">Macleaya cordata</name>
    <name type="common">Five-seeded plume-poppy</name>
    <name type="synonym">Bocconia cordata</name>
    <dbReference type="NCBI Taxonomy" id="56857"/>
    <lineage>
        <taxon>Eukaryota</taxon>
        <taxon>Viridiplantae</taxon>
        <taxon>Streptophyta</taxon>
        <taxon>Embryophyta</taxon>
        <taxon>Tracheophyta</taxon>
        <taxon>Spermatophyta</taxon>
        <taxon>Magnoliopsida</taxon>
        <taxon>Ranunculales</taxon>
        <taxon>Papaveraceae</taxon>
        <taxon>Papaveroideae</taxon>
        <taxon>Macleaya</taxon>
    </lineage>
</organism>